<reference evidence="1" key="2">
    <citation type="journal article" date="2015" name="Data Brief">
        <title>Shoot transcriptome of the giant reed, Arundo donax.</title>
        <authorList>
            <person name="Barrero R.A."/>
            <person name="Guerrero F.D."/>
            <person name="Moolhuijzen P."/>
            <person name="Goolsby J.A."/>
            <person name="Tidwell J."/>
            <person name="Bellgard S.E."/>
            <person name="Bellgard M.I."/>
        </authorList>
    </citation>
    <scope>NUCLEOTIDE SEQUENCE</scope>
    <source>
        <tissue evidence="1">Shoot tissue taken approximately 20 cm above the soil surface</tissue>
    </source>
</reference>
<organism evidence="1">
    <name type="scientific">Arundo donax</name>
    <name type="common">Giant reed</name>
    <name type="synonym">Donax arundinaceus</name>
    <dbReference type="NCBI Taxonomy" id="35708"/>
    <lineage>
        <taxon>Eukaryota</taxon>
        <taxon>Viridiplantae</taxon>
        <taxon>Streptophyta</taxon>
        <taxon>Embryophyta</taxon>
        <taxon>Tracheophyta</taxon>
        <taxon>Spermatophyta</taxon>
        <taxon>Magnoliopsida</taxon>
        <taxon>Liliopsida</taxon>
        <taxon>Poales</taxon>
        <taxon>Poaceae</taxon>
        <taxon>PACMAD clade</taxon>
        <taxon>Arundinoideae</taxon>
        <taxon>Arundineae</taxon>
        <taxon>Arundo</taxon>
    </lineage>
</organism>
<dbReference type="AlphaFoldDB" id="A0A0A9DXU7"/>
<dbReference type="EMBL" id="GBRH01206377">
    <property type="protein sequence ID" value="JAD91518.1"/>
    <property type="molecule type" value="Transcribed_RNA"/>
</dbReference>
<protein>
    <submittedName>
        <fullName evidence="1">Uncharacterized protein</fullName>
    </submittedName>
</protein>
<proteinExistence type="predicted"/>
<sequence length="40" mass="4665">MMHSIYILLGNIYYLKDLKLMRADSFRLLAKVNVPSGFEC</sequence>
<evidence type="ECO:0000313" key="1">
    <source>
        <dbReference type="EMBL" id="JAD91518.1"/>
    </source>
</evidence>
<reference evidence="1" key="1">
    <citation type="submission" date="2014-09" db="EMBL/GenBank/DDBJ databases">
        <authorList>
            <person name="Magalhaes I.L.F."/>
            <person name="Oliveira U."/>
            <person name="Santos F.R."/>
            <person name="Vidigal T.H.D.A."/>
            <person name="Brescovit A.D."/>
            <person name="Santos A.J."/>
        </authorList>
    </citation>
    <scope>NUCLEOTIDE SEQUENCE</scope>
    <source>
        <tissue evidence="1">Shoot tissue taken approximately 20 cm above the soil surface</tissue>
    </source>
</reference>
<accession>A0A0A9DXU7</accession>
<name>A0A0A9DXU7_ARUDO</name>